<evidence type="ECO:0000256" key="1">
    <source>
        <dbReference type="SAM" id="MobiDB-lite"/>
    </source>
</evidence>
<dbReference type="Proteomes" id="UP000009027">
    <property type="component" value="Unassembled WGS sequence"/>
</dbReference>
<feature type="region of interest" description="Disordered" evidence="1">
    <location>
        <begin position="63"/>
        <end position="95"/>
    </location>
</feature>
<feature type="compositionally biased region" description="Low complexity" evidence="1">
    <location>
        <begin position="230"/>
        <end position="245"/>
    </location>
</feature>
<dbReference type="AlphaFoldDB" id="F9WVH2"/>
<evidence type="ECO:0000313" key="3">
    <source>
        <dbReference type="EMBL" id="CCD21580.1"/>
    </source>
</evidence>
<evidence type="ECO:0008006" key="5">
    <source>
        <dbReference type="Google" id="ProtNLM"/>
    </source>
</evidence>
<protein>
    <recommendedName>
        <fullName evidence="5">Mucin-associated surface protein (MASP)</fullName>
    </recommendedName>
</protein>
<feature type="compositionally biased region" description="Low complexity" evidence="1">
    <location>
        <begin position="340"/>
        <end position="350"/>
    </location>
</feature>
<sequence length="382" mass="39940">MALFLRFAFILVLLGTVVLGDGHAKDVAGTSSEVEEGAVSKGASKTAASIQPRSFVLGCGSAGGLSREPWGKKRDMREKPRPQPRALGAIAPGGNCSIPSTPDCNRTNVSCEVGAVGECPEALPSASPQEPGSASRESEDENLGDTVDDTEGEEEEDEEEEEEKDEDEESKNAKTDCQLQQDEKCKKGETSQISKEPETKDKNQESELKAPPQQQPAVGNGGLERSDPHGNQNTNQQGQNNGTTGHSQSQVNQLTSGIPETPQKPETEPAVPESISSSSNKNVAKGKKESTPSADQKRDSVTNGESVKGDASESEVINDAAEKHGGADEAKGEADGQGGSSNSSGGQHSGPTTAEASGALFHERTSVVLLLAVLSRFCALEC</sequence>
<feature type="signal peptide" evidence="2">
    <location>
        <begin position="1"/>
        <end position="20"/>
    </location>
</feature>
<proteinExistence type="predicted"/>
<dbReference type="VEuPathDB" id="TriTrypDB:TvY486_0044970"/>
<feature type="compositionally biased region" description="Acidic residues" evidence="1">
    <location>
        <begin position="138"/>
        <end position="169"/>
    </location>
</feature>
<keyword evidence="4" id="KW-1185">Reference proteome</keyword>
<feature type="compositionally biased region" description="Basic and acidic residues" evidence="1">
    <location>
        <begin position="286"/>
        <end position="300"/>
    </location>
</feature>
<accession>F9WVH2</accession>
<name>F9WVH2_TRYVY</name>
<feature type="compositionally biased region" description="Polar residues" evidence="1">
    <location>
        <begin position="246"/>
        <end position="258"/>
    </location>
</feature>
<feature type="compositionally biased region" description="Basic and acidic residues" evidence="1">
    <location>
        <begin position="69"/>
        <end position="81"/>
    </location>
</feature>
<reference evidence="3 4" key="1">
    <citation type="journal article" date="2012" name="Proc. Natl. Acad. Sci. U.S.A.">
        <title>Antigenic diversity is generated by distinct evolutionary mechanisms in African trypanosome species.</title>
        <authorList>
            <person name="Jackson A.P."/>
            <person name="Berry A."/>
            <person name="Aslett M."/>
            <person name="Allison H.C."/>
            <person name="Burton P."/>
            <person name="Vavrova-Anderson J."/>
            <person name="Brown R."/>
            <person name="Browne H."/>
            <person name="Corton N."/>
            <person name="Hauser H."/>
            <person name="Gamble J."/>
            <person name="Gilderthorp R."/>
            <person name="Marcello L."/>
            <person name="McQuillan J."/>
            <person name="Otto T.D."/>
            <person name="Quail M.A."/>
            <person name="Sanders M.J."/>
            <person name="van Tonder A."/>
            <person name="Ginger M.L."/>
            <person name="Field M.C."/>
            <person name="Barry J.D."/>
            <person name="Hertz-Fowler C."/>
            <person name="Berriman M."/>
        </authorList>
    </citation>
    <scope>NUCLEOTIDE SEQUENCE</scope>
    <source>
        <strain evidence="3 4">Y486</strain>
    </source>
</reference>
<evidence type="ECO:0000256" key="2">
    <source>
        <dbReference type="SAM" id="SignalP"/>
    </source>
</evidence>
<feature type="compositionally biased region" description="Basic and acidic residues" evidence="1">
    <location>
        <begin position="181"/>
        <end position="208"/>
    </location>
</feature>
<evidence type="ECO:0000313" key="4">
    <source>
        <dbReference type="Proteomes" id="UP000009027"/>
    </source>
</evidence>
<feature type="compositionally biased region" description="Basic and acidic residues" evidence="1">
    <location>
        <begin position="320"/>
        <end position="334"/>
    </location>
</feature>
<keyword evidence="2" id="KW-0732">Signal</keyword>
<organism evidence="3 4">
    <name type="scientific">Trypanosoma vivax (strain Y486)</name>
    <dbReference type="NCBI Taxonomy" id="1055687"/>
    <lineage>
        <taxon>Eukaryota</taxon>
        <taxon>Discoba</taxon>
        <taxon>Euglenozoa</taxon>
        <taxon>Kinetoplastea</taxon>
        <taxon>Metakinetoplastina</taxon>
        <taxon>Trypanosomatida</taxon>
        <taxon>Trypanosomatidae</taxon>
        <taxon>Trypanosoma</taxon>
        <taxon>Duttonella</taxon>
    </lineage>
</organism>
<dbReference type="EMBL" id="CAEX01007967">
    <property type="protein sequence ID" value="CCD21580.1"/>
    <property type="molecule type" value="Genomic_DNA"/>
</dbReference>
<gene>
    <name evidence="3" type="ORF">TvY486_0044970</name>
</gene>
<feature type="region of interest" description="Disordered" evidence="1">
    <location>
        <begin position="122"/>
        <end position="357"/>
    </location>
</feature>
<feature type="chain" id="PRO_5003395385" description="Mucin-associated surface protein (MASP)" evidence="2">
    <location>
        <begin position="21"/>
        <end position="382"/>
    </location>
</feature>